<evidence type="ECO:0000259" key="13">
    <source>
        <dbReference type="Pfam" id="PF14748"/>
    </source>
</evidence>
<evidence type="ECO:0000256" key="1">
    <source>
        <dbReference type="ARBA" id="ARBA00004496"/>
    </source>
</evidence>
<keyword evidence="5 9" id="KW-0641">Proline biosynthesis</keyword>
<dbReference type="PANTHER" id="PTHR11645">
    <property type="entry name" value="PYRROLINE-5-CARBOXYLATE REDUCTASE"/>
    <property type="match status" value="1"/>
</dbReference>
<dbReference type="PIRSF" id="PIRSF000193">
    <property type="entry name" value="Pyrrol-5-carb_rd"/>
    <property type="match status" value="1"/>
</dbReference>
<dbReference type="FunFam" id="1.10.3730.10:FF:000001">
    <property type="entry name" value="Pyrroline-5-carboxylate reductase"/>
    <property type="match status" value="1"/>
</dbReference>
<reference evidence="14" key="2">
    <citation type="journal article" date="2021" name="PeerJ">
        <title>Extensive microbial diversity within the chicken gut microbiome revealed by metagenomics and culture.</title>
        <authorList>
            <person name="Gilroy R."/>
            <person name="Ravi A."/>
            <person name="Getino M."/>
            <person name="Pursley I."/>
            <person name="Horton D.L."/>
            <person name="Alikhan N.F."/>
            <person name="Baker D."/>
            <person name="Gharbi K."/>
            <person name="Hall N."/>
            <person name="Watson M."/>
            <person name="Adriaenssens E.M."/>
            <person name="Foster-Nyarko E."/>
            <person name="Jarju S."/>
            <person name="Secka A."/>
            <person name="Antonio M."/>
            <person name="Oren A."/>
            <person name="Chaudhuri R.R."/>
            <person name="La Ragione R."/>
            <person name="Hildebrand F."/>
            <person name="Pallen M.J."/>
        </authorList>
    </citation>
    <scope>NUCLEOTIDE SEQUENCE</scope>
    <source>
        <strain evidence="14">1370</strain>
    </source>
</reference>
<evidence type="ECO:0000256" key="4">
    <source>
        <dbReference type="ARBA" id="ARBA00022605"/>
    </source>
</evidence>
<evidence type="ECO:0000256" key="5">
    <source>
        <dbReference type="ARBA" id="ARBA00022650"/>
    </source>
</evidence>
<comment type="subcellular location">
    <subcellularLocation>
        <location evidence="1 9">Cytoplasm</location>
    </subcellularLocation>
</comment>
<feature type="domain" description="Pyrroline-5-carboxylate reductase dimerisation" evidence="13">
    <location>
        <begin position="160"/>
        <end position="262"/>
    </location>
</feature>
<evidence type="ECO:0000256" key="7">
    <source>
        <dbReference type="ARBA" id="ARBA00023002"/>
    </source>
</evidence>
<proteinExistence type="inferred from homology"/>
<dbReference type="Gene3D" id="1.10.3730.10">
    <property type="entry name" value="ProC C-terminal domain-like"/>
    <property type="match status" value="1"/>
</dbReference>
<evidence type="ECO:0000313" key="15">
    <source>
        <dbReference type="Proteomes" id="UP000823960"/>
    </source>
</evidence>
<keyword evidence="7 9" id="KW-0560">Oxidoreductase</keyword>
<comment type="pathway">
    <text evidence="9">Amino-acid biosynthesis; L-proline biosynthesis; L-proline from L-glutamate 5-semialdehyde: step 1/1.</text>
</comment>
<evidence type="ECO:0000256" key="6">
    <source>
        <dbReference type="ARBA" id="ARBA00022857"/>
    </source>
</evidence>
<keyword evidence="6 9" id="KW-0521">NADP</keyword>
<dbReference type="InterPro" id="IPR028939">
    <property type="entry name" value="P5C_Rdtase_cat_N"/>
</dbReference>
<dbReference type="GO" id="GO:0004735">
    <property type="term" value="F:pyrroline-5-carboxylate reductase activity"/>
    <property type="evidence" value="ECO:0007669"/>
    <property type="project" value="UniProtKB-UniRule"/>
</dbReference>
<dbReference type="SUPFAM" id="SSF48179">
    <property type="entry name" value="6-phosphogluconate dehydrogenase C-terminal domain-like"/>
    <property type="match status" value="1"/>
</dbReference>
<evidence type="ECO:0000256" key="10">
    <source>
        <dbReference type="NCBIfam" id="TIGR00112"/>
    </source>
</evidence>
<comment type="similarity">
    <text evidence="2 9">Belongs to the pyrroline-5-carboxylate reductase family.</text>
</comment>
<comment type="caution">
    <text evidence="14">The sequence shown here is derived from an EMBL/GenBank/DDBJ whole genome shotgun (WGS) entry which is preliminary data.</text>
</comment>
<comment type="function">
    <text evidence="8 9">Catalyzes the reduction of 1-pyrroline-5-carboxylate (PCA) to L-proline.</text>
</comment>
<feature type="binding site" evidence="11">
    <location>
        <begin position="68"/>
        <end position="71"/>
    </location>
    <ligand>
        <name>NADP(+)</name>
        <dbReference type="ChEBI" id="CHEBI:58349"/>
    </ligand>
</feature>
<protein>
    <recommendedName>
        <fullName evidence="9 10">Pyrroline-5-carboxylate reductase</fullName>
        <shortName evidence="9">P5C reductase</shortName>
        <shortName evidence="9">P5CR</shortName>
        <ecNumber evidence="9 10">1.5.1.2</ecNumber>
    </recommendedName>
    <alternativeName>
        <fullName evidence="9">PCA reductase</fullName>
    </alternativeName>
</protein>
<evidence type="ECO:0000313" key="14">
    <source>
        <dbReference type="EMBL" id="HIV10995.1"/>
    </source>
</evidence>
<organism evidence="14 15">
    <name type="scientific">Candidatus Faeciplasma avium</name>
    <dbReference type="NCBI Taxonomy" id="2840798"/>
    <lineage>
        <taxon>Bacteria</taxon>
        <taxon>Bacillati</taxon>
        <taxon>Bacillota</taxon>
        <taxon>Clostridia</taxon>
        <taxon>Eubacteriales</taxon>
        <taxon>Oscillospiraceae</taxon>
        <taxon>Oscillospiraceae incertae sedis</taxon>
        <taxon>Candidatus Faeciplasma</taxon>
    </lineage>
</organism>
<dbReference type="EC" id="1.5.1.2" evidence="9 10"/>
<dbReference type="Pfam" id="PF03807">
    <property type="entry name" value="F420_oxidored"/>
    <property type="match status" value="1"/>
</dbReference>
<comment type="catalytic activity">
    <reaction evidence="9">
        <text>L-proline + NADP(+) = (S)-1-pyrroline-5-carboxylate + NADPH + 2 H(+)</text>
        <dbReference type="Rhea" id="RHEA:14109"/>
        <dbReference type="ChEBI" id="CHEBI:15378"/>
        <dbReference type="ChEBI" id="CHEBI:17388"/>
        <dbReference type="ChEBI" id="CHEBI:57783"/>
        <dbReference type="ChEBI" id="CHEBI:58349"/>
        <dbReference type="ChEBI" id="CHEBI:60039"/>
        <dbReference type="EC" id="1.5.1.2"/>
    </reaction>
</comment>
<evidence type="ECO:0000256" key="11">
    <source>
        <dbReference type="PIRSR" id="PIRSR000193-1"/>
    </source>
</evidence>
<dbReference type="FunFam" id="3.40.50.720:FF:000190">
    <property type="entry name" value="Pyrroline-5-carboxylate reductase"/>
    <property type="match status" value="1"/>
</dbReference>
<feature type="domain" description="Pyrroline-5-carboxylate reductase catalytic N-terminal" evidence="12">
    <location>
        <begin position="4"/>
        <end position="97"/>
    </location>
</feature>
<dbReference type="Gene3D" id="3.40.50.720">
    <property type="entry name" value="NAD(P)-binding Rossmann-like Domain"/>
    <property type="match status" value="1"/>
</dbReference>
<evidence type="ECO:0000256" key="9">
    <source>
        <dbReference type="HAMAP-Rule" id="MF_01925"/>
    </source>
</evidence>
<keyword evidence="3 9" id="KW-0963">Cytoplasm</keyword>
<dbReference type="InterPro" id="IPR008927">
    <property type="entry name" value="6-PGluconate_DH-like_C_sf"/>
</dbReference>
<dbReference type="EMBL" id="DVOL01000065">
    <property type="protein sequence ID" value="HIV10995.1"/>
    <property type="molecule type" value="Genomic_DNA"/>
</dbReference>
<dbReference type="PANTHER" id="PTHR11645:SF0">
    <property type="entry name" value="PYRROLINE-5-CARBOXYLATE REDUCTASE 3"/>
    <property type="match status" value="1"/>
</dbReference>
<dbReference type="NCBIfam" id="TIGR00112">
    <property type="entry name" value="proC"/>
    <property type="match status" value="1"/>
</dbReference>
<dbReference type="AlphaFoldDB" id="A0A9D1NQK1"/>
<name>A0A9D1NQK1_9FIRM</name>
<dbReference type="HAMAP" id="MF_01925">
    <property type="entry name" value="P5C_reductase"/>
    <property type="match status" value="1"/>
</dbReference>
<comment type="catalytic activity">
    <reaction evidence="9">
        <text>L-proline + NAD(+) = (S)-1-pyrroline-5-carboxylate + NADH + 2 H(+)</text>
        <dbReference type="Rhea" id="RHEA:14105"/>
        <dbReference type="ChEBI" id="CHEBI:15378"/>
        <dbReference type="ChEBI" id="CHEBI:17388"/>
        <dbReference type="ChEBI" id="CHEBI:57540"/>
        <dbReference type="ChEBI" id="CHEBI:57945"/>
        <dbReference type="ChEBI" id="CHEBI:60039"/>
        <dbReference type="EC" id="1.5.1.2"/>
    </reaction>
</comment>
<sequence>MKNIAVIGCGNMGYALLCGLLKNEGFKKEDITCADRIEKSLERAKLLGVRTFFDARDAVKGADTVILAVKPNALESLAGEISQFIEEDALIVSILAGKTTKALEGFFGDKRKIVRVMPNTPALVGCGMSGLCGNENVTDSELDGVRELLSGFGLAGIVREELMDCVTGISGSGPAYVYMFIEGLMKAGIENGMSEEEARLFSAQTVKGAAQMVLSSSESVEQLRINVCSPGGTTIEAVDVFNRLGLEGIIKEAVAACIKKSKLLSK</sequence>
<dbReference type="InterPro" id="IPR000304">
    <property type="entry name" value="Pyrroline-COOH_reductase"/>
</dbReference>
<gene>
    <name evidence="9" type="primary">proC</name>
    <name evidence="14" type="ORF">IAD28_04825</name>
</gene>
<evidence type="ECO:0000256" key="3">
    <source>
        <dbReference type="ARBA" id="ARBA00022490"/>
    </source>
</evidence>
<dbReference type="InterPro" id="IPR036291">
    <property type="entry name" value="NAD(P)-bd_dom_sf"/>
</dbReference>
<keyword evidence="4 9" id="KW-0028">Amino-acid biosynthesis</keyword>
<dbReference type="GO" id="GO:0005737">
    <property type="term" value="C:cytoplasm"/>
    <property type="evidence" value="ECO:0007669"/>
    <property type="project" value="UniProtKB-SubCell"/>
</dbReference>
<evidence type="ECO:0000259" key="12">
    <source>
        <dbReference type="Pfam" id="PF03807"/>
    </source>
</evidence>
<reference evidence="14" key="1">
    <citation type="submission" date="2020-10" db="EMBL/GenBank/DDBJ databases">
        <authorList>
            <person name="Gilroy R."/>
        </authorList>
    </citation>
    <scope>NUCLEOTIDE SEQUENCE</scope>
    <source>
        <strain evidence="14">1370</strain>
    </source>
</reference>
<evidence type="ECO:0000256" key="8">
    <source>
        <dbReference type="ARBA" id="ARBA00058118"/>
    </source>
</evidence>
<dbReference type="InterPro" id="IPR029036">
    <property type="entry name" value="P5CR_dimer"/>
</dbReference>
<accession>A0A9D1NQK1</accession>
<feature type="binding site" evidence="11">
    <location>
        <begin position="7"/>
        <end position="12"/>
    </location>
    <ligand>
        <name>NADP(+)</name>
        <dbReference type="ChEBI" id="CHEBI:58349"/>
    </ligand>
</feature>
<dbReference type="Pfam" id="PF14748">
    <property type="entry name" value="P5CR_dimer"/>
    <property type="match status" value="1"/>
</dbReference>
<evidence type="ECO:0000256" key="2">
    <source>
        <dbReference type="ARBA" id="ARBA00005525"/>
    </source>
</evidence>
<dbReference type="GO" id="GO:0055129">
    <property type="term" value="P:L-proline biosynthetic process"/>
    <property type="evidence" value="ECO:0007669"/>
    <property type="project" value="UniProtKB-UniRule"/>
</dbReference>
<dbReference type="Proteomes" id="UP000823960">
    <property type="component" value="Unassembled WGS sequence"/>
</dbReference>
<dbReference type="SUPFAM" id="SSF51735">
    <property type="entry name" value="NAD(P)-binding Rossmann-fold domains"/>
    <property type="match status" value="1"/>
</dbReference>